<reference evidence="2 3" key="1">
    <citation type="submission" date="2018-08" db="EMBL/GenBank/DDBJ databases">
        <title>Genomic Encyclopedia of Type Strains, Phase III (KMG-III): the genomes of soil and plant-associated and newly described type strains.</title>
        <authorList>
            <person name="Whitman W."/>
        </authorList>
    </citation>
    <scope>NUCLEOTIDE SEQUENCE [LARGE SCALE GENOMIC DNA]</scope>
    <source>
        <strain evidence="2 3">CGMCC 1.10966</strain>
    </source>
</reference>
<evidence type="ECO:0000313" key="2">
    <source>
        <dbReference type="EMBL" id="REE81560.1"/>
    </source>
</evidence>
<dbReference type="RefSeq" id="WP_181909609.1">
    <property type="nucleotide sequence ID" value="NZ_QTTN01000018.1"/>
</dbReference>
<feature type="domain" description="TniQ" evidence="1">
    <location>
        <begin position="31"/>
        <end position="171"/>
    </location>
</feature>
<proteinExistence type="predicted"/>
<organism evidence="2 3">
    <name type="scientific">Paenibacillus taihuensis</name>
    <dbReference type="NCBI Taxonomy" id="1156355"/>
    <lineage>
        <taxon>Bacteria</taxon>
        <taxon>Bacillati</taxon>
        <taxon>Bacillota</taxon>
        <taxon>Bacilli</taxon>
        <taxon>Bacillales</taxon>
        <taxon>Paenibacillaceae</taxon>
        <taxon>Paenibacillus</taxon>
    </lineage>
</organism>
<dbReference type="InterPro" id="IPR010982">
    <property type="entry name" value="Lambda_DNA-bd_dom_sf"/>
</dbReference>
<dbReference type="Proteomes" id="UP000256304">
    <property type="component" value="Unassembled WGS sequence"/>
</dbReference>
<comment type="caution">
    <text evidence="2">The sequence shown here is derived from an EMBL/GenBank/DDBJ whole genome shotgun (WGS) entry which is preliminary data.</text>
</comment>
<accession>A0A3D9RNS5</accession>
<evidence type="ECO:0000313" key="3">
    <source>
        <dbReference type="Proteomes" id="UP000256304"/>
    </source>
</evidence>
<dbReference type="InterPro" id="IPR009492">
    <property type="entry name" value="TniQ"/>
</dbReference>
<sequence>MRKSFEVLDVTSLEIPLRSKIILVEAIGRDTLAIESLTSLINRTAMEHSITTGTFIKSQLLPYILNDVEASLTKEVNTYYRLINRSFSINENTLLGRSVINAMHDLTFGNGFYDLTLIGISILLKQSSIRTSRSWCPVCFYEAEELGNPIYEKLIWSLSCVTTCLIHNCYLCTECLHCKTELKYLNTSSRVGYCDNCFRWLGEESTPINSTDINWQHWVQENLDFLLCNQTFINENLDSIRIVEQIGLIFQQLRKSKISKKQLADIMGYNRCTLFEWMRGAHGIALESLLLLSYCVGISVEHLLFSDMSKLVISNVKQAPESVRGGKRDTTIKTTIAARGEFLQKIISRNDYPPPKLGDIAKELGYKSNESLRGFFPVECKIIGERHKEFRAKQSVENNISLRSKVRQEIIECYKEGYYPSKRRLEDRLGQRGLFMNSKFNELRKEVFIEFGIQPR</sequence>
<gene>
    <name evidence="2" type="ORF">A8990_11886</name>
</gene>
<dbReference type="SUPFAM" id="SSF47413">
    <property type="entry name" value="lambda repressor-like DNA-binding domains"/>
    <property type="match status" value="1"/>
</dbReference>
<dbReference type="Pfam" id="PF06527">
    <property type="entry name" value="TniQ"/>
    <property type="match status" value="1"/>
</dbReference>
<protein>
    <submittedName>
        <fullName evidence="2">TniQ protein</fullName>
    </submittedName>
</protein>
<evidence type="ECO:0000259" key="1">
    <source>
        <dbReference type="Pfam" id="PF06527"/>
    </source>
</evidence>
<dbReference type="GO" id="GO:0003677">
    <property type="term" value="F:DNA binding"/>
    <property type="evidence" value="ECO:0007669"/>
    <property type="project" value="InterPro"/>
</dbReference>
<dbReference type="AlphaFoldDB" id="A0A3D9RNS5"/>
<keyword evidence="3" id="KW-1185">Reference proteome</keyword>
<dbReference type="EMBL" id="QTTN01000018">
    <property type="protein sequence ID" value="REE81560.1"/>
    <property type="molecule type" value="Genomic_DNA"/>
</dbReference>
<name>A0A3D9RNS5_9BACL</name>